<dbReference type="Proteomes" id="UP001597387">
    <property type="component" value="Unassembled WGS sequence"/>
</dbReference>
<protein>
    <submittedName>
        <fullName evidence="1">Four-helix bundle copper-binding protein</fullName>
    </submittedName>
</protein>
<keyword evidence="2" id="KW-1185">Reference proteome</keyword>
<name>A0ABW4ZNY8_9SPHI</name>
<reference evidence="2" key="1">
    <citation type="journal article" date="2019" name="Int. J. Syst. Evol. Microbiol.">
        <title>The Global Catalogue of Microorganisms (GCM) 10K type strain sequencing project: providing services to taxonomists for standard genome sequencing and annotation.</title>
        <authorList>
            <consortium name="The Broad Institute Genomics Platform"/>
            <consortium name="The Broad Institute Genome Sequencing Center for Infectious Disease"/>
            <person name="Wu L."/>
            <person name="Ma J."/>
        </authorList>
    </citation>
    <scope>NUCLEOTIDE SEQUENCE [LARGE SCALE GENOMIC DNA]</scope>
    <source>
        <strain evidence="2">KCTC 42217</strain>
    </source>
</reference>
<organism evidence="1 2">
    <name type="scientific">Paradesertivirga mongoliensis</name>
    <dbReference type="NCBI Taxonomy" id="2100740"/>
    <lineage>
        <taxon>Bacteria</taxon>
        <taxon>Pseudomonadati</taxon>
        <taxon>Bacteroidota</taxon>
        <taxon>Sphingobacteriia</taxon>
        <taxon>Sphingobacteriales</taxon>
        <taxon>Sphingobacteriaceae</taxon>
        <taxon>Paradesertivirga</taxon>
    </lineage>
</organism>
<evidence type="ECO:0000313" key="2">
    <source>
        <dbReference type="Proteomes" id="UP001597387"/>
    </source>
</evidence>
<proteinExistence type="predicted"/>
<comment type="caution">
    <text evidence="1">The sequence shown here is derived from an EMBL/GenBank/DDBJ whole genome shotgun (WGS) entry which is preliminary data.</text>
</comment>
<evidence type="ECO:0000313" key="1">
    <source>
        <dbReference type="EMBL" id="MFD2163291.1"/>
    </source>
</evidence>
<dbReference type="InterPro" id="IPR044543">
    <property type="entry name" value="YHJQ-like"/>
</dbReference>
<dbReference type="PANTHER" id="PTHR37310:SF1">
    <property type="entry name" value="CYTOPLASMIC PROTEIN"/>
    <property type="match status" value="1"/>
</dbReference>
<dbReference type="Gene3D" id="1.20.1270.360">
    <property type="match status" value="1"/>
</dbReference>
<sequence>MENQSNQQLIQKLLNCALTCERCAASCLQEEDVAMMAKCISLDRDCSDICFQAARLLQRDSVIARQYLLLCEEICRLCAEECSKHHEEHCIQCAQACRECADACHANHQPIDQD</sequence>
<dbReference type="RefSeq" id="WP_255901126.1">
    <property type="nucleotide sequence ID" value="NZ_JAFMZO010000002.1"/>
</dbReference>
<dbReference type="CDD" id="cd08026">
    <property type="entry name" value="DUF326"/>
    <property type="match status" value="1"/>
</dbReference>
<accession>A0ABW4ZNY8</accession>
<dbReference type="EMBL" id="JBHUHZ010000002">
    <property type="protein sequence ID" value="MFD2163291.1"/>
    <property type="molecule type" value="Genomic_DNA"/>
</dbReference>
<gene>
    <name evidence="1" type="ORF">ACFSJU_12870</name>
</gene>
<dbReference type="PANTHER" id="PTHR37310">
    <property type="entry name" value="CYTOPLASMIC PROTEIN-RELATED"/>
    <property type="match status" value="1"/>
</dbReference>
<dbReference type="Pfam" id="PF03860">
    <property type="entry name" value="Csp"/>
    <property type="match status" value="1"/>
</dbReference>
<dbReference type="InterPro" id="IPR005560">
    <property type="entry name" value="Csp_YhjQ"/>
</dbReference>